<protein>
    <submittedName>
        <fullName evidence="2">N-acyl-D-amino-acid deacylase</fullName>
        <ecNumber evidence="2">3.5.1.81</ecNumber>
    </submittedName>
</protein>
<keyword evidence="3" id="KW-1185">Reference proteome</keyword>
<dbReference type="PANTHER" id="PTHR11647">
    <property type="entry name" value="HYDRANTOINASE/DIHYDROPYRIMIDINASE FAMILY MEMBER"/>
    <property type="match status" value="1"/>
</dbReference>
<dbReference type="SUPFAM" id="SSF51338">
    <property type="entry name" value="Composite domain of metallo-dependent hydrolases"/>
    <property type="match status" value="1"/>
</dbReference>
<evidence type="ECO:0000256" key="1">
    <source>
        <dbReference type="SAM" id="MobiDB-lite"/>
    </source>
</evidence>
<sequence length="537" mass="55549">MRGHEVRPTAVRTAITHTRILDGTGNPEYLGDIVLESGLIADILPAGSFKDDGTTILIDGAGLVTCPGFIDLRGSSDTAPLTDPARHSALTQGVTTEVLGQDGANCAPLTDASASLLRHQLAGVAPEWADRDVEWRTVGQYLDHLDSGTGTNTAYLVPMHAVRALAMGSPAVAPTAQQLVAEVKAMADALEQGAVGLSSSAPGALATPAETAELEALCAAVGAYGGYWAPARNSLAVPVTESVSRSVEVATKTGVPVHLTHLAADGAGAADLLTVLDRALKAGVDLSCDSHPYLENPGMLASLLPCWARDGQDEDVLARLDDPEVVARIRSELEASTDINWDAVTIAFVGSGQFGMLVGQSIARIAAIQSSDPATTLVRILLSDSLATGVLYAAGSEDDLRAIMGHRTRTGAGVGFRSEAAAHPGVWGSFPRFVGGFAREAKAMDLPAAIHQLTGRPAQRLHLANRGVLAAGNAADVLVFDPDAIIDMATFADPRQPAAGINHVFVNGVPAVSEHQPTSALAGRALRRGPEGTTQSL</sequence>
<dbReference type="Gene3D" id="3.30.1490.130">
    <property type="entry name" value="D-aminoacylase. Domain 3"/>
    <property type="match status" value="1"/>
</dbReference>
<evidence type="ECO:0000313" key="3">
    <source>
        <dbReference type="Proteomes" id="UP000766570"/>
    </source>
</evidence>
<dbReference type="InterPro" id="IPR050378">
    <property type="entry name" value="Metallo-dep_Hydrolases_sf"/>
</dbReference>
<organism evidence="2 3">
    <name type="scientific">Paeniglutamicibacter psychrophenolicus</name>
    <dbReference type="NCBI Taxonomy" id="257454"/>
    <lineage>
        <taxon>Bacteria</taxon>
        <taxon>Bacillati</taxon>
        <taxon>Actinomycetota</taxon>
        <taxon>Actinomycetes</taxon>
        <taxon>Micrococcales</taxon>
        <taxon>Micrococcaceae</taxon>
        <taxon>Paeniglutamicibacter</taxon>
    </lineage>
</organism>
<dbReference type="InterPro" id="IPR011059">
    <property type="entry name" value="Metal-dep_hydrolase_composite"/>
</dbReference>
<dbReference type="EMBL" id="JAGIOE010000001">
    <property type="protein sequence ID" value="MBP2373321.1"/>
    <property type="molecule type" value="Genomic_DNA"/>
</dbReference>
<comment type="caution">
    <text evidence="2">The sequence shown here is derived from an EMBL/GenBank/DDBJ whole genome shotgun (WGS) entry which is preliminary data.</text>
</comment>
<gene>
    <name evidence="2" type="ORF">JOF46_001233</name>
</gene>
<accession>A0ABS4WAW2</accession>
<name>A0ABS4WAW2_9MICC</name>
<keyword evidence="2" id="KW-0378">Hydrolase</keyword>
<dbReference type="PANTHER" id="PTHR11647:SF1">
    <property type="entry name" value="COLLAPSIN RESPONSE MEDIATOR PROTEIN"/>
    <property type="match status" value="1"/>
</dbReference>
<reference evidence="2 3" key="1">
    <citation type="submission" date="2021-03" db="EMBL/GenBank/DDBJ databases">
        <title>Sequencing the genomes of 1000 actinobacteria strains.</title>
        <authorList>
            <person name="Klenk H.-P."/>
        </authorList>
    </citation>
    <scope>NUCLEOTIDE SEQUENCE [LARGE SCALE GENOMIC DNA]</scope>
    <source>
        <strain evidence="2 3">DSM 15454</strain>
    </source>
</reference>
<dbReference type="GO" id="GO:0047420">
    <property type="term" value="F:N-acyl-D-amino-acid deacylase activity"/>
    <property type="evidence" value="ECO:0007669"/>
    <property type="project" value="UniProtKB-EC"/>
</dbReference>
<dbReference type="SUPFAM" id="SSF51556">
    <property type="entry name" value="Metallo-dependent hydrolases"/>
    <property type="match status" value="1"/>
</dbReference>
<feature type="region of interest" description="Disordered" evidence="1">
    <location>
        <begin position="516"/>
        <end position="537"/>
    </location>
</feature>
<dbReference type="Proteomes" id="UP000766570">
    <property type="component" value="Unassembled WGS sequence"/>
</dbReference>
<dbReference type="InterPro" id="IPR023100">
    <property type="entry name" value="D-aminoacylase_insert_dom_sf"/>
</dbReference>
<dbReference type="Gene3D" id="3.20.20.140">
    <property type="entry name" value="Metal-dependent hydrolases"/>
    <property type="match status" value="1"/>
</dbReference>
<proteinExistence type="predicted"/>
<dbReference type="RefSeq" id="WP_209906519.1">
    <property type="nucleotide sequence ID" value="NZ_BAAAMI010000024.1"/>
</dbReference>
<dbReference type="Gene3D" id="2.30.40.10">
    <property type="entry name" value="Urease, subunit C, domain 1"/>
    <property type="match status" value="1"/>
</dbReference>
<dbReference type="InterPro" id="IPR032466">
    <property type="entry name" value="Metal_Hydrolase"/>
</dbReference>
<evidence type="ECO:0000313" key="2">
    <source>
        <dbReference type="EMBL" id="MBP2373321.1"/>
    </source>
</evidence>
<dbReference type="EC" id="3.5.1.81" evidence="2"/>